<proteinExistence type="predicted"/>
<dbReference type="RefSeq" id="WP_003863044.1">
    <property type="nucleotide sequence ID" value="NZ_CP011309.1"/>
</dbReference>
<protein>
    <recommendedName>
        <fullName evidence="1">Xylose isomerase-like TIM barrel domain-containing protein</fullName>
    </recommendedName>
</protein>
<dbReference type="PANTHER" id="PTHR12110:SF48">
    <property type="entry name" value="BLL3656 PROTEIN"/>
    <property type="match status" value="1"/>
</dbReference>
<organism evidence="2 3">
    <name type="scientific">[Brevibacterium] flavum</name>
    <dbReference type="NCBI Taxonomy" id="92706"/>
    <lineage>
        <taxon>Bacteria</taxon>
        <taxon>Bacillati</taxon>
        <taxon>Actinomycetota</taxon>
        <taxon>Actinomycetes</taxon>
        <taxon>Mycobacteriales</taxon>
        <taxon>Corynebacteriaceae</taxon>
        <taxon>Corynebacterium</taxon>
    </lineage>
</organism>
<name>A0A0F6Z7G6_9CORY</name>
<keyword evidence="3" id="KW-1185">Reference proteome</keyword>
<evidence type="ECO:0000313" key="3">
    <source>
        <dbReference type="Proteomes" id="UP000034037"/>
    </source>
</evidence>
<dbReference type="PANTHER" id="PTHR12110">
    <property type="entry name" value="HYDROXYPYRUVATE ISOMERASE"/>
    <property type="match status" value="1"/>
</dbReference>
<dbReference type="Gene3D" id="3.20.20.150">
    <property type="entry name" value="Divalent-metal-dependent TIM barrel enzymes"/>
    <property type="match status" value="1"/>
</dbReference>
<dbReference type="PATRIC" id="fig|92706.3.peg.2774"/>
<dbReference type="SUPFAM" id="SSF51658">
    <property type="entry name" value="Xylose isomerase-like"/>
    <property type="match status" value="1"/>
</dbReference>
<dbReference type="Pfam" id="PF01261">
    <property type="entry name" value="AP_endonuc_2"/>
    <property type="match status" value="1"/>
</dbReference>
<dbReference type="Proteomes" id="UP000034037">
    <property type="component" value="Chromosome"/>
</dbReference>
<gene>
    <name evidence="2" type="ORF">YH66_13265</name>
</gene>
<evidence type="ECO:0000313" key="2">
    <source>
        <dbReference type="EMBL" id="AKF28421.1"/>
    </source>
</evidence>
<dbReference type="InterPro" id="IPR013022">
    <property type="entry name" value="Xyl_isomerase-like_TIM-brl"/>
</dbReference>
<feature type="domain" description="Xylose isomerase-like TIM barrel" evidence="1">
    <location>
        <begin position="21"/>
        <end position="248"/>
    </location>
</feature>
<dbReference type="EMBL" id="CP011309">
    <property type="protein sequence ID" value="AKF28421.1"/>
    <property type="molecule type" value="Genomic_DNA"/>
</dbReference>
<sequence length="269" mass="28345">MSRQIGLAPLSSLSTPPDQLVRLAAATGFSFVGLRVIAVTPNEPVYDLSPGSPLLAATQQALKETGLYVLDTEFLQVNADTTREAWLPALEAAGALGAKTFTIAAGDDNIARLTDTIGAMVDDARDFGVTPALEPISYRSVHSIPQAAAIARDSGAKVVADTLHMARFGATPEELTDATDVLGVLQLCDSPLQRPADLDGLVTESRSLRLAPGEGEQNLLTFVNALDSNVPLSVETPNDGEVASRGDAGWINHLYNTTQALLEKIEEAV</sequence>
<dbReference type="AlphaFoldDB" id="A0A0F6Z7G6"/>
<evidence type="ECO:0000259" key="1">
    <source>
        <dbReference type="Pfam" id="PF01261"/>
    </source>
</evidence>
<accession>A0A0F6Z7G6</accession>
<reference evidence="2 3" key="1">
    <citation type="submission" date="2015-04" db="EMBL/GenBank/DDBJ databases">
        <title>Complete Genome Sequence of Brevibacterium flavum ATCC 15168.</title>
        <authorList>
            <person name="Ahn J."/>
            <person name="Park G."/>
            <person name="Jeon W."/>
            <person name="Jang Y."/>
            <person name="Jang M."/>
            <person name="Lee H."/>
            <person name="Lee H."/>
        </authorList>
    </citation>
    <scope>NUCLEOTIDE SEQUENCE [LARGE SCALE GENOMIC DNA]</scope>
    <source>
        <strain evidence="2 3">ATCC 15168</strain>
    </source>
</reference>
<dbReference type="InterPro" id="IPR036237">
    <property type="entry name" value="Xyl_isomerase-like_sf"/>
</dbReference>
<dbReference type="InterPro" id="IPR050312">
    <property type="entry name" value="IolE/XylAMocC-like"/>
</dbReference>
<dbReference type="HOGENOM" id="CLU_035063_4_0_11"/>